<comment type="caution">
    <text evidence="1">The sequence shown here is derived from an EMBL/GenBank/DDBJ whole genome shotgun (WGS) entry which is preliminary data.</text>
</comment>
<proteinExistence type="predicted"/>
<reference evidence="1 2" key="1">
    <citation type="submission" date="2020-08" db="EMBL/GenBank/DDBJ databases">
        <title>Genome public.</title>
        <authorList>
            <person name="Liu C."/>
            <person name="Sun Q."/>
        </authorList>
    </citation>
    <scope>NUCLEOTIDE SEQUENCE [LARGE SCALE GENOMIC DNA]</scope>
    <source>
        <strain evidence="1 2">M2</strain>
    </source>
</reference>
<name>A0ABR7GMM5_9FIRM</name>
<evidence type="ECO:0000313" key="2">
    <source>
        <dbReference type="Proteomes" id="UP000641741"/>
    </source>
</evidence>
<protein>
    <submittedName>
        <fullName evidence="1">Uncharacterized protein</fullName>
    </submittedName>
</protein>
<organism evidence="1 2">
    <name type="scientific">Agathobaculum hominis</name>
    <dbReference type="NCBI Taxonomy" id="2763014"/>
    <lineage>
        <taxon>Bacteria</taxon>
        <taxon>Bacillati</taxon>
        <taxon>Bacillota</taxon>
        <taxon>Clostridia</taxon>
        <taxon>Eubacteriales</taxon>
        <taxon>Butyricicoccaceae</taxon>
        <taxon>Agathobaculum</taxon>
    </lineage>
</organism>
<dbReference type="EMBL" id="JACOPK010000005">
    <property type="protein sequence ID" value="MBC5695559.1"/>
    <property type="molecule type" value="Genomic_DNA"/>
</dbReference>
<evidence type="ECO:0000313" key="1">
    <source>
        <dbReference type="EMBL" id="MBC5695559.1"/>
    </source>
</evidence>
<dbReference type="Proteomes" id="UP000641741">
    <property type="component" value="Unassembled WGS sequence"/>
</dbReference>
<dbReference type="RefSeq" id="WP_186969816.1">
    <property type="nucleotide sequence ID" value="NZ_JACOPK010000005.1"/>
</dbReference>
<accession>A0ABR7GMM5</accession>
<keyword evidence="2" id="KW-1185">Reference proteome</keyword>
<sequence>MDIYRETRIIIRPAAVPRKKAVFLLSLVQKPCHNGKNMLQYNTSEIAQLERR</sequence>
<gene>
    <name evidence="1" type="ORF">H8S02_06340</name>
</gene>